<feature type="domain" description="Zn(2)-C6 fungal-type" evidence="3">
    <location>
        <begin position="17"/>
        <end position="45"/>
    </location>
</feature>
<name>A0A0C3GSL1_OIDMZ</name>
<dbReference type="GO" id="GO:0000981">
    <property type="term" value="F:DNA-binding transcription factor activity, RNA polymerase II-specific"/>
    <property type="evidence" value="ECO:0007669"/>
    <property type="project" value="InterPro"/>
</dbReference>
<dbReference type="EMBL" id="KN832895">
    <property type="protein sequence ID" value="KIM93441.1"/>
    <property type="molecule type" value="Genomic_DNA"/>
</dbReference>
<dbReference type="PROSITE" id="PS50048">
    <property type="entry name" value="ZN2_CY6_FUNGAL_2"/>
    <property type="match status" value="1"/>
</dbReference>
<dbReference type="GO" id="GO:0000976">
    <property type="term" value="F:transcription cis-regulatory region binding"/>
    <property type="evidence" value="ECO:0007669"/>
    <property type="project" value="TreeGrafter"/>
</dbReference>
<reference evidence="4 5" key="1">
    <citation type="submission" date="2014-04" db="EMBL/GenBank/DDBJ databases">
        <authorList>
            <consortium name="DOE Joint Genome Institute"/>
            <person name="Kuo A."/>
            <person name="Martino E."/>
            <person name="Perotto S."/>
            <person name="Kohler A."/>
            <person name="Nagy L.G."/>
            <person name="Floudas D."/>
            <person name="Copeland A."/>
            <person name="Barry K.W."/>
            <person name="Cichocki N."/>
            <person name="Veneault-Fourrey C."/>
            <person name="LaButti K."/>
            <person name="Lindquist E.A."/>
            <person name="Lipzen A."/>
            <person name="Lundell T."/>
            <person name="Morin E."/>
            <person name="Murat C."/>
            <person name="Sun H."/>
            <person name="Tunlid A."/>
            <person name="Henrissat B."/>
            <person name="Grigoriev I.V."/>
            <person name="Hibbett D.S."/>
            <person name="Martin F."/>
            <person name="Nordberg H.P."/>
            <person name="Cantor M.N."/>
            <person name="Hua S.X."/>
        </authorList>
    </citation>
    <scope>NUCLEOTIDE SEQUENCE [LARGE SCALE GENOMIC DNA]</scope>
    <source>
        <strain evidence="4 5">Zn</strain>
    </source>
</reference>
<dbReference type="GO" id="GO:0045944">
    <property type="term" value="P:positive regulation of transcription by RNA polymerase II"/>
    <property type="evidence" value="ECO:0007669"/>
    <property type="project" value="TreeGrafter"/>
</dbReference>
<dbReference type="PANTHER" id="PTHR37534">
    <property type="entry name" value="TRANSCRIPTIONAL ACTIVATOR PROTEIN UGA3"/>
    <property type="match status" value="1"/>
</dbReference>
<dbReference type="HOGENOM" id="CLU_019313_1_0_1"/>
<dbReference type="STRING" id="913774.A0A0C3GSL1"/>
<evidence type="ECO:0000256" key="2">
    <source>
        <dbReference type="ARBA" id="ARBA00023242"/>
    </source>
</evidence>
<reference evidence="5" key="2">
    <citation type="submission" date="2015-01" db="EMBL/GenBank/DDBJ databases">
        <title>Evolutionary Origins and Diversification of the Mycorrhizal Mutualists.</title>
        <authorList>
            <consortium name="DOE Joint Genome Institute"/>
            <consortium name="Mycorrhizal Genomics Consortium"/>
            <person name="Kohler A."/>
            <person name="Kuo A."/>
            <person name="Nagy L.G."/>
            <person name="Floudas D."/>
            <person name="Copeland A."/>
            <person name="Barry K.W."/>
            <person name="Cichocki N."/>
            <person name="Veneault-Fourrey C."/>
            <person name="LaButti K."/>
            <person name="Lindquist E.A."/>
            <person name="Lipzen A."/>
            <person name="Lundell T."/>
            <person name="Morin E."/>
            <person name="Murat C."/>
            <person name="Riley R."/>
            <person name="Ohm R."/>
            <person name="Sun H."/>
            <person name="Tunlid A."/>
            <person name="Henrissat B."/>
            <person name="Grigoriev I.V."/>
            <person name="Hibbett D.S."/>
            <person name="Martin F."/>
        </authorList>
    </citation>
    <scope>NUCLEOTIDE SEQUENCE [LARGE SCALE GENOMIC DNA]</scope>
    <source>
        <strain evidence="5">Zn</strain>
    </source>
</reference>
<sequence length="616" mass="69117">MATSLVNTNLAGRSLYGCWTCRLRKKKCDETRPLCSACMSLELECYGYGPKPQWMDNGILRKDQASKINRVVQETKSKKRGRQLLPTTQLGQGLLSPVSTTFTSTQHITGWNDSLTRGEYPYSISDTDINSIIGPSWNSSSPNNVLTTESSYNQECYIPAPAPETADSMNLGPNSMRSGSSEESMLRQSATGKLLLSEDPEDTLFMHYLDEVFYVQYPFYHCPERQKRGWLFSILKKLPSAYHATLALSEYHLSIQVQNSDISTTLAPLRAKDGFHYLAFQLMQAIVEEAHKLDYRSRLIHTLGGLTSIVQLLFYEIFTGGKRNWQTLLCTAAILVPTLVDARMGLLKPTPEKRSQNSDQANLSPEVESIINFLLGSFIWFDIISCASTGSAPFVEINHILALATLGINMESLTGCRNPVMVLIFEISLLDRWKKESQNARKLSIVDLAKRGGQIEERLRQELAYIDSISTTQLLSLNSSGIPQSPTRTEFNKIFILSAITYLHVVISGAHPELPEITESVSETIAAFKGIKNLRVLQYLVWPFCISGCLALDEQQNFFRDLVSTAEINQWTLGACFEAFKIMEECWQSRKLTRGGLGGPIAFDEDFWKSLVCTQH</sequence>
<keyword evidence="5" id="KW-1185">Reference proteome</keyword>
<keyword evidence="2" id="KW-0539">Nucleus</keyword>
<evidence type="ECO:0000313" key="5">
    <source>
        <dbReference type="Proteomes" id="UP000054321"/>
    </source>
</evidence>
<dbReference type="AlphaFoldDB" id="A0A0C3GSL1"/>
<dbReference type="CDD" id="cd00067">
    <property type="entry name" value="GAL4"/>
    <property type="match status" value="1"/>
</dbReference>
<organism evidence="4 5">
    <name type="scientific">Oidiodendron maius (strain Zn)</name>
    <dbReference type="NCBI Taxonomy" id="913774"/>
    <lineage>
        <taxon>Eukaryota</taxon>
        <taxon>Fungi</taxon>
        <taxon>Dikarya</taxon>
        <taxon>Ascomycota</taxon>
        <taxon>Pezizomycotina</taxon>
        <taxon>Leotiomycetes</taxon>
        <taxon>Leotiomycetes incertae sedis</taxon>
        <taxon>Myxotrichaceae</taxon>
        <taxon>Oidiodendron</taxon>
    </lineage>
</organism>
<proteinExistence type="predicted"/>
<accession>A0A0C3GSL1</accession>
<dbReference type="InterPro" id="IPR001138">
    <property type="entry name" value="Zn2Cys6_DnaBD"/>
</dbReference>
<dbReference type="Proteomes" id="UP000054321">
    <property type="component" value="Unassembled WGS sequence"/>
</dbReference>
<dbReference type="GO" id="GO:0008270">
    <property type="term" value="F:zinc ion binding"/>
    <property type="evidence" value="ECO:0007669"/>
    <property type="project" value="InterPro"/>
</dbReference>
<dbReference type="Pfam" id="PF00172">
    <property type="entry name" value="Zn_clus"/>
    <property type="match status" value="1"/>
</dbReference>
<dbReference type="InParanoid" id="A0A0C3GSL1"/>
<dbReference type="Pfam" id="PF11951">
    <property type="entry name" value="Fungal_trans_2"/>
    <property type="match status" value="1"/>
</dbReference>
<dbReference type="PANTHER" id="PTHR37534:SF26">
    <property type="entry name" value="TRANSCRIPTION FACTOR, PUTATIVE-RELATED"/>
    <property type="match status" value="1"/>
</dbReference>
<dbReference type="OrthoDB" id="5213892at2759"/>
<gene>
    <name evidence="4" type="ORF">OIDMADRAFT_149725</name>
</gene>
<dbReference type="PROSITE" id="PS00463">
    <property type="entry name" value="ZN2_CY6_FUNGAL_1"/>
    <property type="match status" value="1"/>
</dbReference>
<evidence type="ECO:0000256" key="1">
    <source>
        <dbReference type="ARBA" id="ARBA00004123"/>
    </source>
</evidence>
<dbReference type="SUPFAM" id="SSF57701">
    <property type="entry name" value="Zn2/Cys6 DNA-binding domain"/>
    <property type="match status" value="1"/>
</dbReference>
<protein>
    <recommendedName>
        <fullName evidence="3">Zn(2)-C6 fungal-type domain-containing protein</fullName>
    </recommendedName>
</protein>
<dbReference type="InterPro" id="IPR021858">
    <property type="entry name" value="Fun_TF"/>
</dbReference>
<dbReference type="Gene3D" id="4.10.240.10">
    <property type="entry name" value="Zn(2)-C6 fungal-type DNA-binding domain"/>
    <property type="match status" value="1"/>
</dbReference>
<evidence type="ECO:0000313" key="4">
    <source>
        <dbReference type="EMBL" id="KIM93441.1"/>
    </source>
</evidence>
<dbReference type="InterPro" id="IPR036864">
    <property type="entry name" value="Zn2-C6_fun-type_DNA-bd_sf"/>
</dbReference>
<evidence type="ECO:0000259" key="3">
    <source>
        <dbReference type="PROSITE" id="PS50048"/>
    </source>
</evidence>
<dbReference type="GO" id="GO:0005634">
    <property type="term" value="C:nucleus"/>
    <property type="evidence" value="ECO:0007669"/>
    <property type="project" value="UniProtKB-SubCell"/>
</dbReference>
<comment type="subcellular location">
    <subcellularLocation>
        <location evidence="1">Nucleus</location>
    </subcellularLocation>
</comment>
<dbReference type="SMART" id="SM00066">
    <property type="entry name" value="GAL4"/>
    <property type="match status" value="1"/>
</dbReference>